<protein>
    <submittedName>
        <fullName evidence="1">Alpha/beta hydrolase</fullName>
    </submittedName>
</protein>
<dbReference type="SUPFAM" id="SSF53474">
    <property type="entry name" value="alpha/beta-Hydrolases"/>
    <property type="match status" value="1"/>
</dbReference>
<evidence type="ECO:0000313" key="1">
    <source>
        <dbReference type="EMBL" id="RSM91866.1"/>
    </source>
</evidence>
<dbReference type="Gene3D" id="3.40.50.1820">
    <property type="entry name" value="alpha/beta hydrolase"/>
    <property type="match status" value="1"/>
</dbReference>
<dbReference type="OrthoDB" id="7197847at2"/>
<dbReference type="EMBL" id="QHKI01000001">
    <property type="protein sequence ID" value="RSM91866.1"/>
    <property type="molecule type" value="Genomic_DNA"/>
</dbReference>
<name>A0A428ZUW0_KIBAR</name>
<organism evidence="1 2">
    <name type="scientific">Kibdelosporangium aridum</name>
    <dbReference type="NCBI Taxonomy" id="2030"/>
    <lineage>
        <taxon>Bacteria</taxon>
        <taxon>Bacillati</taxon>
        <taxon>Actinomycetota</taxon>
        <taxon>Actinomycetes</taxon>
        <taxon>Pseudonocardiales</taxon>
        <taxon>Pseudonocardiaceae</taxon>
        <taxon>Kibdelosporangium</taxon>
    </lineage>
</organism>
<proteinExistence type="predicted"/>
<accession>A0A428ZUW0</accession>
<comment type="caution">
    <text evidence="1">The sequence shown here is derived from an EMBL/GenBank/DDBJ whole genome shotgun (WGS) entry which is preliminary data.</text>
</comment>
<dbReference type="GO" id="GO:0016787">
    <property type="term" value="F:hydrolase activity"/>
    <property type="evidence" value="ECO:0007669"/>
    <property type="project" value="UniProtKB-KW"/>
</dbReference>
<keyword evidence="1" id="KW-0378">Hydrolase</keyword>
<dbReference type="Proteomes" id="UP000287547">
    <property type="component" value="Unassembled WGS sequence"/>
</dbReference>
<dbReference type="InterPro" id="IPR029058">
    <property type="entry name" value="AB_hydrolase_fold"/>
</dbReference>
<reference evidence="1 2" key="1">
    <citation type="submission" date="2018-05" db="EMBL/GenBank/DDBJ databases">
        <title>Evolution of GPA BGCs.</title>
        <authorList>
            <person name="Waglechner N."/>
            <person name="Wright G.D."/>
        </authorList>
    </citation>
    <scope>NUCLEOTIDE SEQUENCE [LARGE SCALE GENOMIC DNA]</scope>
    <source>
        <strain evidence="1 2">A82846</strain>
    </source>
</reference>
<dbReference type="AlphaFoldDB" id="A0A428ZUW0"/>
<gene>
    <name evidence="1" type="ORF">DMH04_00035</name>
</gene>
<sequence>MNDQLATVDALGTHVGKPRQVIAFGQSMGGLVSALLAERGRPIDGVVSTCGLVAGGLNLNNHQLDGTYALAELLLPGQQIQLTGFTTFDEANATVAALTAAVRQAQTTPAGRARIALAAALMNMPIWSTGDKPPARDDWSAQQQAQYEGLIATLPFVVPARVTINAVAGGDSSWNAGVDYRSLAHRSGRSTQVSTLYRQAGLDLAEDLDRLTRNATIKPDFDAVRWLSATSVPRGRLAAPQLTLHTLSDTLAPVEFEGQYAGKVRRAHSASLLRQAYVSRVGHCAFTPAEHVAGVLAVQDRIRTGTWGNSTHPQRLQQLAQSLGLGPAAFVAYQPEPFVNDRVH</sequence>
<evidence type="ECO:0000313" key="2">
    <source>
        <dbReference type="Proteomes" id="UP000287547"/>
    </source>
</evidence>